<evidence type="ECO:0000313" key="2">
    <source>
        <dbReference type="Proteomes" id="UP000004030"/>
    </source>
</evidence>
<dbReference type="InterPro" id="IPR036866">
    <property type="entry name" value="RibonucZ/Hydroxyglut_hydro"/>
</dbReference>
<evidence type="ECO:0000313" key="1">
    <source>
        <dbReference type="EMBL" id="EHJ59831.1"/>
    </source>
</evidence>
<name>G6EFQ3_9SPHN</name>
<dbReference type="Pfam" id="PF14234">
    <property type="entry name" value="DUF4336"/>
    <property type="match status" value="1"/>
</dbReference>
<evidence type="ECO:0008006" key="3">
    <source>
        <dbReference type="Google" id="ProtNLM"/>
    </source>
</evidence>
<dbReference type="eggNOG" id="COG4221">
    <property type="taxonomic scope" value="Bacteria"/>
</dbReference>
<dbReference type="PANTHER" id="PTHR33835">
    <property type="entry name" value="YALI0C07656P"/>
    <property type="match status" value="1"/>
</dbReference>
<comment type="caution">
    <text evidence="1">The sequence shown here is derived from an EMBL/GenBank/DDBJ whole genome shotgun (WGS) entry which is preliminary data.</text>
</comment>
<reference evidence="1 2" key="1">
    <citation type="journal article" date="2012" name="J. Bacteriol.">
        <title>Genome sequence of benzo(a)pyrene-degrading bacterium Novosphingobium pentaromativorans US6-1.</title>
        <authorList>
            <person name="Luo Y.R."/>
            <person name="Kang S.G."/>
            <person name="Kim S.J."/>
            <person name="Kim M.R."/>
            <person name="Li N."/>
            <person name="Lee J.H."/>
            <person name="Kwon K.K."/>
        </authorList>
    </citation>
    <scope>NUCLEOTIDE SEQUENCE [LARGE SCALE GENOMIC DNA]</scope>
    <source>
        <strain evidence="1 2">US6-1</strain>
    </source>
</reference>
<dbReference type="AlphaFoldDB" id="G6EFQ3"/>
<organism evidence="1 2">
    <name type="scientific">Novosphingobium pentaromativorans US6-1</name>
    <dbReference type="NCBI Taxonomy" id="1088721"/>
    <lineage>
        <taxon>Bacteria</taxon>
        <taxon>Pseudomonadati</taxon>
        <taxon>Pseudomonadota</taxon>
        <taxon>Alphaproteobacteria</taxon>
        <taxon>Sphingomonadales</taxon>
        <taxon>Sphingomonadaceae</taxon>
        <taxon>Novosphingobium</taxon>
    </lineage>
</organism>
<dbReference type="RefSeq" id="WP_007014082.1">
    <property type="nucleotide sequence ID" value="NZ_AGFM01000053.1"/>
</dbReference>
<dbReference type="PANTHER" id="PTHR33835:SF1">
    <property type="entry name" value="METALLO-BETA-LACTAMASE DOMAIN-CONTAINING PROTEIN"/>
    <property type="match status" value="1"/>
</dbReference>
<gene>
    <name evidence="1" type="ORF">NSU_3174</name>
</gene>
<dbReference type="SUPFAM" id="SSF56281">
    <property type="entry name" value="Metallo-hydrolase/oxidoreductase"/>
    <property type="match status" value="1"/>
</dbReference>
<keyword evidence="2" id="KW-1185">Reference proteome</keyword>
<dbReference type="InterPro" id="IPR025638">
    <property type="entry name" value="DUF4336"/>
</dbReference>
<dbReference type="Proteomes" id="UP000004030">
    <property type="component" value="Unassembled WGS sequence"/>
</dbReference>
<dbReference type="EMBL" id="AGFM01000053">
    <property type="protein sequence ID" value="EHJ59831.1"/>
    <property type="molecule type" value="Genomic_DNA"/>
</dbReference>
<protein>
    <recommendedName>
        <fullName evidence="3">DUF4336 domain-containing protein</fullName>
    </recommendedName>
</protein>
<accession>G6EFQ3</accession>
<dbReference type="PATRIC" id="fig|1088721.3.peg.3130"/>
<proteinExistence type="predicted"/>
<sequence>MKERLRSRARSIAPRRIISCIIEADQLGAVESMLEEFGPSLYCVDGPDVSFFGFPYPTRMAAVRLSNGKVWIWSPIALTDELASAVEAIGPVSYLVSPNKLHYLFLQQWAERWPDARLFAPPGLARKRPEMRFNDELADLPPPCWAADIDQVIFRGSFAMEEVVFFHRPSSTAIVCDLIQRFQPPYLRGFKGLLMKLDGLAGEHGSTPREWRASFLRRKPARAARRKLLGWQPQQLLIAHGKCVKANAAKVLEDALSWI</sequence>